<gene>
    <name evidence="2" type="ORF">P43SY_006436</name>
</gene>
<sequence>MTSPVFETRVRRASLTVTASASGAGSSLPNALHHQLLNVGTRSRAQSAPSIEFHDALLKGDTARKSMRTFKDQAKDMLRAILLALMFRMLLVAIVITPATTVFDTFDEATANCEAYFDMTKQPLRVSRITAAGVSALMVLSYDDEVFVGIGTLFEDDIKSMATFYAVKKGLKEIADTIDWLEDHEYEGEDDLITSACNKLIGSITSKALKIYAKTAEANLRNVIREQLQTPFGLFFDRWTCNAIHFCAIYAVYVVDGVCKQPLLAIAKMGDGQTASAHVEKFEEVLQLYDRSNDDIRFLVGDNCSTNQAIANLMKIPFVGCASHRLNLAVNKFLEENKHVINKVQELMVALRKPNTNAHLERTTRLHAQIANSTRWTSVYMMPKHYLELRDAARQIVTLKNHDSRAIGAPKGCFYG</sequence>
<reference evidence="2" key="1">
    <citation type="submission" date="2021-12" db="EMBL/GenBank/DDBJ databases">
        <title>Prjna785345.</title>
        <authorList>
            <person name="Rujirawat T."/>
            <person name="Krajaejun T."/>
        </authorList>
    </citation>
    <scope>NUCLEOTIDE SEQUENCE</scope>
    <source>
        <strain evidence="2">Pi057C3</strain>
    </source>
</reference>
<accession>A0AAD5MAU9</accession>
<evidence type="ECO:0000256" key="1">
    <source>
        <dbReference type="SAM" id="Phobius"/>
    </source>
</evidence>
<evidence type="ECO:0000313" key="2">
    <source>
        <dbReference type="EMBL" id="KAJ0408506.1"/>
    </source>
</evidence>
<evidence type="ECO:0000313" key="3">
    <source>
        <dbReference type="Proteomes" id="UP001209570"/>
    </source>
</evidence>
<dbReference type="Proteomes" id="UP001209570">
    <property type="component" value="Unassembled WGS sequence"/>
</dbReference>
<organism evidence="2 3">
    <name type="scientific">Pythium insidiosum</name>
    <name type="common">Pythiosis disease agent</name>
    <dbReference type="NCBI Taxonomy" id="114742"/>
    <lineage>
        <taxon>Eukaryota</taxon>
        <taxon>Sar</taxon>
        <taxon>Stramenopiles</taxon>
        <taxon>Oomycota</taxon>
        <taxon>Peronosporomycetes</taxon>
        <taxon>Pythiales</taxon>
        <taxon>Pythiaceae</taxon>
        <taxon>Pythium</taxon>
    </lineage>
</organism>
<keyword evidence="1" id="KW-1133">Transmembrane helix</keyword>
<keyword evidence="1" id="KW-0472">Membrane</keyword>
<keyword evidence="3" id="KW-1185">Reference proteome</keyword>
<proteinExistence type="predicted"/>
<dbReference type="PANTHER" id="PTHR40866:SF1">
    <property type="entry name" value="BED-TYPE DOMAIN-CONTAINING PROTEIN"/>
    <property type="match status" value="1"/>
</dbReference>
<dbReference type="AlphaFoldDB" id="A0AAD5MAU9"/>
<protein>
    <submittedName>
        <fullName evidence="2">Uncharacterized protein</fullName>
    </submittedName>
</protein>
<dbReference type="PANTHER" id="PTHR40866">
    <property type="entry name" value="BED-TYPE DOMAIN-CONTAINING PROTEIN"/>
    <property type="match status" value="1"/>
</dbReference>
<comment type="caution">
    <text evidence="2">The sequence shown here is derived from an EMBL/GenBank/DDBJ whole genome shotgun (WGS) entry which is preliminary data.</text>
</comment>
<feature type="transmembrane region" description="Helical" evidence="1">
    <location>
        <begin position="77"/>
        <end position="96"/>
    </location>
</feature>
<name>A0AAD5MAU9_PYTIN</name>
<dbReference type="SUPFAM" id="SSF53098">
    <property type="entry name" value="Ribonuclease H-like"/>
    <property type="match status" value="1"/>
</dbReference>
<dbReference type="EMBL" id="JAKCXM010000011">
    <property type="protein sequence ID" value="KAJ0408506.1"/>
    <property type="molecule type" value="Genomic_DNA"/>
</dbReference>
<dbReference type="InterPro" id="IPR012337">
    <property type="entry name" value="RNaseH-like_sf"/>
</dbReference>
<keyword evidence="1" id="KW-0812">Transmembrane</keyword>